<organism evidence="8 9">
    <name type="scientific">Camelus ferus</name>
    <name type="common">Wild bactrian camel</name>
    <name type="synonym">Camelus bactrianus ferus</name>
    <dbReference type="NCBI Taxonomy" id="419612"/>
    <lineage>
        <taxon>Eukaryota</taxon>
        <taxon>Metazoa</taxon>
        <taxon>Chordata</taxon>
        <taxon>Craniata</taxon>
        <taxon>Vertebrata</taxon>
        <taxon>Euteleostomi</taxon>
        <taxon>Mammalia</taxon>
        <taxon>Eutheria</taxon>
        <taxon>Laurasiatheria</taxon>
        <taxon>Artiodactyla</taxon>
        <taxon>Tylopoda</taxon>
        <taxon>Camelidae</taxon>
        <taxon>Camelus</taxon>
    </lineage>
</organism>
<dbReference type="KEGG" id="cfr:116659984"/>
<keyword evidence="6" id="KW-0211">Defensin</keyword>
<dbReference type="GeneID" id="116659984"/>
<dbReference type="CTD" id="503618"/>
<evidence type="ECO:0000256" key="5">
    <source>
        <dbReference type="ARBA" id="ARBA00023157"/>
    </source>
</evidence>
<protein>
    <recommendedName>
        <fullName evidence="6">Beta-defensin</fullName>
    </recommendedName>
</protein>
<proteinExistence type="inferred from homology"/>
<gene>
    <name evidence="9" type="primary">DEFB104B</name>
</gene>
<dbReference type="GO" id="GO:0005576">
    <property type="term" value="C:extracellular region"/>
    <property type="evidence" value="ECO:0007669"/>
    <property type="project" value="UniProtKB-SubCell"/>
</dbReference>
<comment type="similarity">
    <text evidence="2 6">Belongs to the beta-defensin family.</text>
</comment>
<dbReference type="InterPro" id="IPR025933">
    <property type="entry name" value="Beta_defensin_dom"/>
</dbReference>
<dbReference type="GO" id="GO:0045087">
    <property type="term" value="P:innate immune response"/>
    <property type="evidence" value="ECO:0007669"/>
    <property type="project" value="InterPro"/>
</dbReference>
<dbReference type="RefSeq" id="XP_032324299.1">
    <property type="nucleotide sequence ID" value="XM_032468408.1"/>
</dbReference>
<keyword evidence="3 6" id="KW-0964">Secreted</keyword>
<dbReference type="Pfam" id="PF13841">
    <property type="entry name" value="Defensin_beta_2"/>
    <property type="match status" value="1"/>
</dbReference>
<evidence type="ECO:0000313" key="8">
    <source>
        <dbReference type="Proteomes" id="UP000694856"/>
    </source>
</evidence>
<keyword evidence="4" id="KW-0732">Signal</keyword>
<evidence type="ECO:0000256" key="4">
    <source>
        <dbReference type="ARBA" id="ARBA00022729"/>
    </source>
</evidence>
<keyword evidence="6" id="KW-0929">Antimicrobial</keyword>
<keyword evidence="5" id="KW-1015">Disulfide bond</keyword>
<sequence length="116" mass="12639">MSLAISGRTPPVERAAPSCLPVIPAGLLCVSCNPCTMRILVLLLTTFLLLHQGPLVSSDLDTGRICGYGTSRCRTRCKSDEFRIGRCLNTYACCLKKWSVNKLNPMKDRNPVVPGS</sequence>
<keyword evidence="8" id="KW-1185">Reference proteome</keyword>
<evidence type="ECO:0000256" key="6">
    <source>
        <dbReference type="RuleBase" id="RU231113"/>
    </source>
</evidence>
<reference evidence="9" key="1">
    <citation type="submission" date="2025-08" db="UniProtKB">
        <authorList>
            <consortium name="RefSeq"/>
        </authorList>
    </citation>
    <scope>IDENTIFICATION</scope>
    <source>
        <tissue evidence="9">Ear skin</tissue>
    </source>
</reference>
<feature type="domain" description="Beta-defensin" evidence="7">
    <location>
        <begin position="66"/>
        <end position="94"/>
    </location>
</feature>
<evidence type="ECO:0000313" key="9">
    <source>
        <dbReference type="RefSeq" id="XP_032324299.1"/>
    </source>
</evidence>
<evidence type="ECO:0000256" key="2">
    <source>
        <dbReference type="ARBA" id="ARBA00007371"/>
    </source>
</evidence>
<evidence type="ECO:0000259" key="7">
    <source>
        <dbReference type="Pfam" id="PF13841"/>
    </source>
</evidence>
<evidence type="ECO:0000256" key="1">
    <source>
        <dbReference type="ARBA" id="ARBA00004613"/>
    </source>
</evidence>
<accession>A0A8B8S3R9</accession>
<name>A0A8B8S3R9_CAMFR</name>
<comment type="function">
    <text evidence="6">Has antibacterial activity.</text>
</comment>
<comment type="subcellular location">
    <subcellularLocation>
        <location evidence="1 6">Secreted</location>
    </subcellularLocation>
</comment>
<evidence type="ECO:0000256" key="3">
    <source>
        <dbReference type="ARBA" id="ARBA00022525"/>
    </source>
</evidence>
<dbReference type="GO" id="GO:0042742">
    <property type="term" value="P:defense response to bacterium"/>
    <property type="evidence" value="ECO:0007669"/>
    <property type="project" value="UniProtKB-UniRule"/>
</dbReference>
<dbReference type="Proteomes" id="UP000694856">
    <property type="component" value="Chromosome 26"/>
</dbReference>
<dbReference type="AlphaFoldDB" id="A0A8B8S3R9"/>
<keyword evidence="6" id="KW-0044">Antibiotic</keyword>